<dbReference type="EMBL" id="JBHRZS010000007">
    <property type="protein sequence ID" value="MFC3881492.1"/>
    <property type="molecule type" value="Genomic_DNA"/>
</dbReference>
<dbReference type="Proteomes" id="UP001595805">
    <property type="component" value="Unassembled WGS sequence"/>
</dbReference>
<reference evidence="3" key="1">
    <citation type="journal article" date="2019" name="Int. J. Syst. Evol. Microbiol.">
        <title>The Global Catalogue of Microorganisms (GCM) 10K type strain sequencing project: providing services to taxonomists for standard genome sequencing and annotation.</title>
        <authorList>
            <consortium name="The Broad Institute Genomics Platform"/>
            <consortium name="The Broad Institute Genome Sequencing Center for Infectious Disease"/>
            <person name="Wu L."/>
            <person name="Ma J."/>
        </authorList>
    </citation>
    <scope>NUCLEOTIDE SEQUENCE [LARGE SCALE GENOMIC DNA]</scope>
    <source>
        <strain evidence="3">CCUG 60523</strain>
    </source>
</reference>
<keyword evidence="3" id="KW-1185">Reference proteome</keyword>
<evidence type="ECO:0000256" key="1">
    <source>
        <dbReference type="SAM" id="Phobius"/>
    </source>
</evidence>
<keyword evidence="1" id="KW-0812">Transmembrane</keyword>
<comment type="caution">
    <text evidence="2">The sequence shown here is derived from an EMBL/GenBank/DDBJ whole genome shotgun (WGS) entry which is preliminary data.</text>
</comment>
<gene>
    <name evidence="2" type="ORF">ACFOSV_14960</name>
</gene>
<feature type="transmembrane region" description="Helical" evidence="1">
    <location>
        <begin position="73"/>
        <end position="99"/>
    </location>
</feature>
<evidence type="ECO:0000313" key="2">
    <source>
        <dbReference type="EMBL" id="MFC3881492.1"/>
    </source>
</evidence>
<dbReference type="RefSeq" id="WP_377906837.1">
    <property type="nucleotide sequence ID" value="NZ_JBHRZS010000007.1"/>
</dbReference>
<proteinExistence type="predicted"/>
<sequence>MTDLASIFQPIVHYGLHLLAPGLIAFVFFRKEWKKAWIVMLLTMLVDLDHLLADPIFDPNRCGIGYHPLHSYFAMAIYVIMLFFPKTRIIAVGLLFHMFTDWQDCLWMS</sequence>
<protein>
    <submittedName>
        <fullName evidence="2">DUF6122 family protein</fullName>
    </submittedName>
</protein>
<evidence type="ECO:0000313" key="3">
    <source>
        <dbReference type="Proteomes" id="UP001595805"/>
    </source>
</evidence>
<name>A0ABV8AU14_9BACT</name>
<accession>A0ABV8AU14</accession>
<organism evidence="2 3">
    <name type="scientific">Algoriphagus namhaensis</name>
    <dbReference type="NCBI Taxonomy" id="915353"/>
    <lineage>
        <taxon>Bacteria</taxon>
        <taxon>Pseudomonadati</taxon>
        <taxon>Bacteroidota</taxon>
        <taxon>Cytophagia</taxon>
        <taxon>Cytophagales</taxon>
        <taxon>Cyclobacteriaceae</taxon>
        <taxon>Algoriphagus</taxon>
    </lineage>
</organism>
<dbReference type="Pfam" id="PF19617">
    <property type="entry name" value="DUF6122"/>
    <property type="match status" value="1"/>
</dbReference>
<feature type="transmembrane region" description="Helical" evidence="1">
    <location>
        <begin position="12"/>
        <end position="29"/>
    </location>
</feature>
<keyword evidence="1" id="KW-1133">Transmembrane helix</keyword>
<keyword evidence="1" id="KW-0472">Membrane</keyword>
<dbReference type="InterPro" id="IPR046125">
    <property type="entry name" value="DUF6122"/>
</dbReference>
<feature type="transmembrane region" description="Helical" evidence="1">
    <location>
        <begin position="36"/>
        <end position="53"/>
    </location>
</feature>